<evidence type="ECO:0000313" key="3">
    <source>
        <dbReference type="Proteomes" id="UP001642360"/>
    </source>
</evidence>
<protein>
    <submittedName>
        <fullName evidence="2">Uncharacterized protein</fullName>
    </submittedName>
</protein>
<reference evidence="2 3" key="1">
    <citation type="submission" date="2024-02" db="EMBL/GenBank/DDBJ databases">
        <authorList>
            <person name="Vignale AGUSTIN F."/>
            <person name="Sosa J E."/>
            <person name="Modenutti C."/>
        </authorList>
    </citation>
    <scope>NUCLEOTIDE SEQUENCE [LARGE SCALE GENOMIC DNA]</scope>
</reference>
<dbReference type="AlphaFoldDB" id="A0ABC8RH67"/>
<keyword evidence="3" id="KW-1185">Reference proteome</keyword>
<name>A0ABC8RH67_9AQUA</name>
<organism evidence="2 3">
    <name type="scientific">Ilex paraguariensis</name>
    <name type="common">yerba mate</name>
    <dbReference type="NCBI Taxonomy" id="185542"/>
    <lineage>
        <taxon>Eukaryota</taxon>
        <taxon>Viridiplantae</taxon>
        <taxon>Streptophyta</taxon>
        <taxon>Embryophyta</taxon>
        <taxon>Tracheophyta</taxon>
        <taxon>Spermatophyta</taxon>
        <taxon>Magnoliopsida</taxon>
        <taxon>eudicotyledons</taxon>
        <taxon>Gunneridae</taxon>
        <taxon>Pentapetalae</taxon>
        <taxon>asterids</taxon>
        <taxon>campanulids</taxon>
        <taxon>Aquifoliales</taxon>
        <taxon>Aquifoliaceae</taxon>
        <taxon>Ilex</taxon>
    </lineage>
</organism>
<gene>
    <name evidence="2" type="ORF">ILEXP_LOCUS11704</name>
</gene>
<dbReference type="PANTHER" id="PTHR34281">
    <property type="entry name" value="PROTEIN EARLY FLOWERING 3"/>
    <property type="match status" value="1"/>
</dbReference>
<feature type="compositionally biased region" description="Polar residues" evidence="1">
    <location>
        <begin position="294"/>
        <end position="304"/>
    </location>
</feature>
<proteinExistence type="predicted"/>
<evidence type="ECO:0000313" key="2">
    <source>
        <dbReference type="EMBL" id="CAK9143965.1"/>
    </source>
</evidence>
<feature type="region of interest" description="Disordered" evidence="1">
    <location>
        <begin position="294"/>
        <end position="315"/>
    </location>
</feature>
<evidence type="ECO:0000256" key="1">
    <source>
        <dbReference type="SAM" id="MobiDB-lite"/>
    </source>
</evidence>
<dbReference type="PANTHER" id="PTHR34281:SF2">
    <property type="entry name" value="PROTEIN EARLY FLOWERING 3"/>
    <property type="match status" value="1"/>
</dbReference>
<dbReference type="InterPro" id="IPR039319">
    <property type="entry name" value="ELF3-like"/>
</dbReference>
<dbReference type="Proteomes" id="UP001642360">
    <property type="component" value="Unassembled WGS sequence"/>
</dbReference>
<accession>A0ABC8RH67</accession>
<comment type="caution">
    <text evidence="2">The sequence shown here is derived from an EMBL/GenBank/DDBJ whole genome shotgun (WGS) entry which is preliminary data.</text>
</comment>
<sequence>MVPFRLTFGRRTILNYVAAYGASQQRVFAVQVFELHRLIKVQRLIAGAPHLLLEENAYLGKPVRGSPAKKIPLEYILKAPANTAKHKEDFEKPNYKMECSAENAVGKTSLSSVQNGSKPPNHRSFLENPPLNDTTDAKSPCSFHQPPGHQWLIPVMSPSEGLVYKPYPGPGFMGPGCGGCGPPGSTPIMGNFLSPACGLPTSHHHYQGMGIPPFASTAGHSYLYPYGMPFMNPSLSGSSVEKMNHFTGPVLHGQLSGAGANFNSQNQSSYNLPSQKNGAFSNVAKLHAHKDSELQFSTASSPSEKAQGMRKGHTSEGRNVLPLFPASPAVNIPDGPPQLHESAQPAQVIRVVPHNARSANESAARIFQSIQEERKHLDSI</sequence>
<dbReference type="EMBL" id="CAUOFW020001353">
    <property type="protein sequence ID" value="CAK9143965.1"/>
    <property type="molecule type" value="Genomic_DNA"/>
</dbReference>